<protein>
    <submittedName>
        <fullName evidence="2">Regulator of G-protein signaling 9-binding protein</fullName>
    </submittedName>
</protein>
<dbReference type="AlphaFoldDB" id="A0A9Y3S2M6"/>
<feature type="non-terminal residue" evidence="2">
    <location>
        <position position="1"/>
    </location>
</feature>
<gene>
    <name evidence="2" type="primary">LOC102197564</name>
</gene>
<dbReference type="RefSeq" id="XP_005753723.1">
    <property type="nucleotide sequence ID" value="XM_005753666.1"/>
</dbReference>
<accession>A0A9Y3S2M6</accession>
<dbReference type="GeneID" id="102197564"/>
<name>A0A9Y3S2M6_9CICH</name>
<keyword evidence="1" id="KW-1185">Reference proteome</keyword>
<reference evidence="2" key="1">
    <citation type="submission" date="2025-08" db="UniProtKB">
        <authorList>
            <consortium name="RefSeq"/>
        </authorList>
    </citation>
    <scope>IDENTIFICATION</scope>
</reference>
<evidence type="ECO:0000313" key="1">
    <source>
        <dbReference type="Proteomes" id="UP000695023"/>
    </source>
</evidence>
<dbReference type="Proteomes" id="UP000695023">
    <property type="component" value="Unplaced"/>
</dbReference>
<sequence>TYLRKCFSHPPDHLFLTCPSEFIGCVDGVVGVAARVASVQLPWLTSEVEPSPDLTNHITGLETMMSEMQQRVPVAFWSVEATQPAWAEARGEPDDLVESLEDLMEVEVIAGSKKTACCGLGCVG</sequence>
<proteinExistence type="predicted"/>
<evidence type="ECO:0000313" key="2">
    <source>
        <dbReference type="RefSeq" id="XP_005753723.1"/>
    </source>
</evidence>
<organism evidence="1 2">
    <name type="scientific">Pundamilia nyererei</name>
    <dbReference type="NCBI Taxonomy" id="303518"/>
    <lineage>
        <taxon>Eukaryota</taxon>
        <taxon>Metazoa</taxon>
        <taxon>Chordata</taxon>
        <taxon>Craniata</taxon>
        <taxon>Vertebrata</taxon>
        <taxon>Euteleostomi</taxon>
        <taxon>Actinopterygii</taxon>
        <taxon>Neopterygii</taxon>
        <taxon>Teleostei</taxon>
        <taxon>Neoteleostei</taxon>
        <taxon>Acanthomorphata</taxon>
        <taxon>Ovalentaria</taxon>
        <taxon>Cichlomorphae</taxon>
        <taxon>Cichliformes</taxon>
        <taxon>Cichlidae</taxon>
        <taxon>African cichlids</taxon>
        <taxon>Pseudocrenilabrinae</taxon>
        <taxon>Haplochromini</taxon>
        <taxon>Pundamilia</taxon>
    </lineage>
</organism>